<name>A0ABU3KJM8_9BURK</name>
<gene>
    <name evidence="1" type="ORF">RAE19_04205</name>
</gene>
<proteinExistence type="predicted"/>
<organism evidence="1 2">
    <name type="scientific">Rhodoferax potami</name>
    <dbReference type="NCBI Taxonomy" id="3068338"/>
    <lineage>
        <taxon>Bacteria</taxon>
        <taxon>Pseudomonadati</taxon>
        <taxon>Pseudomonadota</taxon>
        <taxon>Betaproteobacteria</taxon>
        <taxon>Burkholderiales</taxon>
        <taxon>Comamonadaceae</taxon>
        <taxon>Rhodoferax</taxon>
    </lineage>
</organism>
<comment type="caution">
    <text evidence="1">The sequence shown here is derived from an EMBL/GenBank/DDBJ whole genome shotgun (WGS) entry which is preliminary data.</text>
</comment>
<dbReference type="Gene3D" id="3.10.129.130">
    <property type="match status" value="1"/>
</dbReference>
<dbReference type="EMBL" id="JAVBIK010000001">
    <property type="protein sequence ID" value="MDT7517947.1"/>
    <property type="molecule type" value="Genomic_DNA"/>
</dbReference>
<evidence type="ECO:0000313" key="1">
    <source>
        <dbReference type="EMBL" id="MDT7517947.1"/>
    </source>
</evidence>
<dbReference type="InterPro" id="IPR025911">
    <property type="entry name" value="ToxN/AbiQ_toxin"/>
</dbReference>
<evidence type="ECO:0000313" key="2">
    <source>
        <dbReference type="Proteomes" id="UP001321700"/>
    </source>
</evidence>
<keyword evidence="2" id="KW-1185">Reference proteome</keyword>
<accession>A0ABU3KJM8</accession>
<dbReference type="InterPro" id="IPR053735">
    <property type="entry name" value="Type_III_TA_endoRNase"/>
</dbReference>
<sequence>MRFYTVTDEYVKFLQQFDSKVPNNGGVNYKGSKVYVGVLLEIGSHKFLAPLSSYKPQQDRIDSSAPTAFKLHERLNPANKLGMIALNYMIPVLDSEIAELDVDAQSDKYKRMLQKQYEFIKAHRAEIIERAAKLYEHVVVKRSQFFVRISCDIPKLVDEHKNFKKPAAI</sequence>
<reference evidence="1 2" key="1">
    <citation type="submission" date="2023-08" db="EMBL/GenBank/DDBJ databases">
        <title>Rhodoferax potami sp. nov. and Rhodoferax mekongensis sp. nov., isolated from the Mekong River in Thailand.</title>
        <authorList>
            <person name="Kitikhun S."/>
            <person name="Charoenyingcharoen P."/>
            <person name="Siriarchawattana P."/>
            <person name="Likhitrattanapisal S."/>
            <person name="Nilsakha T."/>
            <person name="Chanpet A."/>
            <person name="Rattanawaree P."/>
            <person name="Ingsriswang S."/>
        </authorList>
    </citation>
    <scope>NUCLEOTIDE SEQUENCE [LARGE SCALE GENOMIC DNA]</scope>
    <source>
        <strain evidence="1 2">TBRC 17660</strain>
    </source>
</reference>
<dbReference type="Pfam" id="PF13958">
    <property type="entry name" value="ToxN_toxin"/>
    <property type="match status" value="1"/>
</dbReference>
<dbReference type="RefSeq" id="WP_313873737.1">
    <property type="nucleotide sequence ID" value="NZ_JAVBIK010000001.1"/>
</dbReference>
<dbReference type="Proteomes" id="UP001321700">
    <property type="component" value="Unassembled WGS sequence"/>
</dbReference>
<protein>
    <submittedName>
        <fullName evidence="1">Type III toxin-antitoxin system ToxN/AbiQ family toxin</fullName>
    </submittedName>
</protein>